<evidence type="ECO:0000313" key="2">
    <source>
        <dbReference type="Proteomes" id="UP000564496"/>
    </source>
</evidence>
<protein>
    <submittedName>
        <fullName evidence="1">Uncharacterized protein</fullName>
    </submittedName>
</protein>
<comment type="caution">
    <text evidence="1">The sequence shown here is derived from an EMBL/GenBank/DDBJ whole genome shotgun (WGS) entry which is preliminary data.</text>
</comment>
<reference evidence="1 2" key="1">
    <citation type="submission" date="2020-07" db="EMBL/GenBank/DDBJ databases">
        <title>Sequencing the genomes of 1000 actinobacteria strains.</title>
        <authorList>
            <person name="Klenk H.-P."/>
        </authorList>
    </citation>
    <scope>NUCLEOTIDE SEQUENCE [LARGE SCALE GENOMIC DNA]</scope>
    <source>
        <strain evidence="1 2">DSM 26487</strain>
    </source>
</reference>
<sequence length="41" mass="4600">MTIIGQMLTRTVACRILEFSDATAKRYARDEEPHALYASGI</sequence>
<dbReference type="EMBL" id="JACBZR010000001">
    <property type="protein sequence ID" value="NYI80171.1"/>
    <property type="molecule type" value="Genomic_DNA"/>
</dbReference>
<accession>A0A7Z0DQX4</accession>
<keyword evidence="2" id="KW-1185">Reference proteome</keyword>
<organism evidence="1 2">
    <name type="scientific">Nocardioides panzhihuensis</name>
    <dbReference type="NCBI Taxonomy" id="860243"/>
    <lineage>
        <taxon>Bacteria</taxon>
        <taxon>Bacillati</taxon>
        <taxon>Actinomycetota</taxon>
        <taxon>Actinomycetes</taxon>
        <taxon>Propionibacteriales</taxon>
        <taxon>Nocardioidaceae</taxon>
        <taxon>Nocardioides</taxon>
    </lineage>
</organism>
<name>A0A7Z0DQX4_9ACTN</name>
<proteinExistence type="predicted"/>
<dbReference type="AlphaFoldDB" id="A0A7Z0DQX4"/>
<gene>
    <name evidence="1" type="ORF">BJ988_004819</name>
</gene>
<evidence type="ECO:0000313" key="1">
    <source>
        <dbReference type="EMBL" id="NYI80171.1"/>
    </source>
</evidence>
<dbReference type="Proteomes" id="UP000564496">
    <property type="component" value="Unassembled WGS sequence"/>
</dbReference>